<keyword evidence="3" id="KW-0418">Kinase</keyword>
<reference evidence="4" key="1">
    <citation type="submission" date="2017-02" db="EMBL/GenBank/DDBJ databases">
        <authorList>
            <person name="Varghese N."/>
            <person name="Submissions S."/>
        </authorList>
    </citation>
    <scope>NUCLEOTIDE SEQUENCE [LARGE SCALE GENOMIC DNA]</scope>
    <source>
        <strain evidence="4">ATCC 700200</strain>
    </source>
</reference>
<dbReference type="OrthoDB" id="9810372at2"/>
<evidence type="ECO:0000313" key="3">
    <source>
        <dbReference type="EMBL" id="SKB02693.1"/>
    </source>
</evidence>
<dbReference type="Pfam" id="PF00480">
    <property type="entry name" value="ROK"/>
    <property type="match status" value="1"/>
</dbReference>
<dbReference type="Proteomes" id="UP000190774">
    <property type="component" value="Unassembled WGS sequence"/>
</dbReference>
<keyword evidence="3" id="KW-0808">Transferase</keyword>
<dbReference type="AlphaFoldDB" id="A0A1T4YLY0"/>
<evidence type="ECO:0000256" key="1">
    <source>
        <dbReference type="ARBA" id="ARBA00006479"/>
    </source>
</evidence>
<keyword evidence="4" id="KW-1185">Reference proteome</keyword>
<dbReference type="EMBL" id="FUYE01000014">
    <property type="protein sequence ID" value="SKB02693.1"/>
    <property type="molecule type" value="Genomic_DNA"/>
</dbReference>
<dbReference type="InterPro" id="IPR043129">
    <property type="entry name" value="ATPase_NBD"/>
</dbReference>
<dbReference type="GO" id="GO:0016301">
    <property type="term" value="F:kinase activity"/>
    <property type="evidence" value="ECO:0007669"/>
    <property type="project" value="UniProtKB-KW"/>
</dbReference>
<dbReference type="PANTHER" id="PTHR18964">
    <property type="entry name" value="ROK (REPRESSOR, ORF, KINASE) FAMILY"/>
    <property type="match status" value="1"/>
</dbReference>
<comment type="similarity">
    <text evidence="1">Belongs to the ROK (NagC/XylR) family.</text>
</comment>
<dbReference type="InterPro" id="IPR000600">
    <property type="entry name" value="ROK"/>
</dbReference>
<protein>
    <submittedName>
        <fullName evidence="3">Glucokinase</fullName>
    </submittedName>
</protein>
<dbReference type="CDD" id="cd23763">
    <property type="entry name" value="ASKHA_ATPase_ROK"/>
    <property type="match status" value="1"/>
</dbReference>
<organism evidence="3 4">
    <name type="scientific">Prosthecobacter debontii</name>
    <dbReference type="NCBI Taxonomy" id="48467"/>
    <lineage>
        <taxon>Bacteria</taxon>
        <taxon>Pseudomonadati</taxon>
        <taxon>Verrucomicrobiota</taxon>
        <taxon>Verrucomicrobiia</taxon>
        <taxon>Verrucomicrobiales</taxon>
        <taxon>Verrucomicrobiaceae</taxon>
        <taxon>Prosthecobacter</taxon>
    </lineage>
</organism>
<feature type="region of interest" description="Disordered" evidence="2">
    <location>
        <begin position="1"/>
        <end position="20"/>
    </location>
</feature>
<evidence type="ECO:0000256" key="2">
    <source>
        <dbReference type="SAM" id="MobiDB-lite"/>
    </source>
</evidence>
<dbReference type="RefSeq" id="WP_078814834.1">
    <property type="nucleotide sequence ID" value="NZ_FUYE01000014.1"/>
</dbReference>
<sequence length="349" mass="36466">MAAKSTRPKKSEKKSSKKVKPATVSSLKKIPFWVGFDLGGTKMLACVLDENYQVLGTARKSTGGSDGQIKGRKKIVSVIHEAIASAGIDPAGLQGIGIGCPGLVNPQKGILINAPNLGWKNMGLTGILTTAFKKPVAVLNDVDAGTFGEYKQGAGKGARSLLGVFPGTGVGTGFVYDGKLIMGRNVSAMELGMIYVPGTHLGSSIPGAVMIEDLTSRLAIASQAGIACYRGQLPDLDKKTRGNLRDIRSKALSAAYNRQEAAALSIFGNSITYLGMGIASVVNLLAPDQITLGGGLVEEIPQLYLTRLKEEVNRFALPSLATGIKYTLAKLGGNAVAVGSVAWLRDQHG</sequence>
<name>A0A1T4YLY0_9BACT</name>
<dbReference type="STRING" id="48467.SAMN02745166_03657"/>
<dbReference type="PANTHER" id="PTHR18964:SF149">
    <property type="entry name" value="BIFUNCTIONAL UDP-N-ACETYLGLUCOSAMINE 2-EPIMERASE_N-ACETYLMANNOSAMINE KINASE"/>
    <property type="match status" value="1"/>
</dbReference>
<gene>
    <name evidence="3" type="ORF">SAMN02745166_03657</name>
</gene>
<proteinExistence type="inferred from homology"/>
<dbReference type="Gene3D" id="3.30.420.40">
    <property type="match status" value="2"/>
</dbReference>
<dbReference type="SUPFAM" id="SSF53067">
    <property type="entry name" value="Actin-like ATPase domain"/>
    <property type="match status" value="1"/>
</dbReference>
<evidence type="ECO:0000313" key="4">
    <source>
        <dbReference type="Proteomes" id="UP000190774"/>
    </source>
</evidence>
<accession>A0A1T4YLY0</accession>